<dbReference type="GeneID" id="103183686"/>
<evidence type="ECO:0000256" key="8">
    <source>
        <dbReference type="ARBA" id="ARBA00022847"/>
    </source>
</evidence>
<evidence type="ECO:0000256" key="14">
    <source>
        <dbReference type="ARBA" id="ARBA00023180"/>
    </source>
</evidence>
<comment type="catalytic activity">
    <reaction evidence="29">
        <text>taurochenodeoxycholate(out) + 2 Na(+)(out) = taurochenodeoxycholate(in) + 2 Na(+)(in)</text>
        <dbReference type="Rhea" id="RHEA:71923"/>
        <dbReference type="ChEBI" id="CHEBI:9407"/>
        <dbReference type="ChEBI" id="CHEBI:29101"/>
    </reaction>
</comment>
<dbReference type="AlphaFoldDB" id="K4G042"/>
<comment type="catalytic activity">
    <reaction evidence="24">
        <text>tauroallocholate(out) + 2 Na(+)(out) = tauroallocholate(in) + 2 Na(+)(in)</text>
        <dbReference type="Rhea" id="RHEA:51840"/>
        <dbReference type="ChEBI" id="CHEBI:29101"/>
        <dbReference type="ChEBI" id="CHEBI:191406"/>
    </reaction>
</comment>
<evidence type="ECO:0000256" key="18">
    <source>
        <dbReference type="ARBA" id="ARBA00032438"/>
    </source>
</evidence>
<keyword evidence="8" id="KW-0769">Symport</keyword>
<evidence type="ECO:0000256" key="17">
    <source>
        <dbReference type="ARBA" id="ARBA00031381"/>
    </source>
</evidence>
<comment type="similarity">
    <text evidence="2">Belongs to the bile acid:sodium symporter (BASS) (TC 2.A.28) family.</text>
</comment>
<dbReference type="EMBL" id="JX210069">
    <property type="protein sequence ID" value="AFM88383.1"/>
    <property type="molecule type" value="mRNA"/>
</dbReference>
<feature type="transmembrane region" description="Helical" evidence="31">
    <location>
        <begin position="62"/>
        <end position="85"/>
    </location>
</feature>
<keyword evidence="14" id="KW-0325">Glycoprotein</keyword>
<keyword evidence="6" id="KW-0597">Phosphoprotein</keyword>
<reference evidence="32" key="3">
    <citation type="journal article" date="2012" name="PLoS ONE">
        <title>Sequencing and Analysis of Full-Length cDNAs, 5'-ESTs and 3'-ESTs from a Cartilaginous Fish, the Elephant Shark (Callorhinchus milii).</title>
        <authorList>
            <person name="Tan Y.Y."/>
            <person name="Kodzius R."/>
            <person name="Tay B.H."/>
            <person name="Tay A."/>
            <person name="Brenner S."/>
            <person name="Venkatesh B."/>
        </authorList>
    </citation>
    <scope>NUCLEOTIDE SEQUENCE</scope>
    <source>
        <tissue evidence="32">Gills</tissue>
        <tissue evidence="33">Spleen</tissue>
    </source>
</reference>
<feature type="transmembrane region" description="Helical" evidence="31">
    <location>
        <begin position="191"/>
        <end position="211"/>
    </location>
</feature>
<dbReference type="Ensembl" id="ENSCMIT00000012873.1">
    <property type="protein sequence ID" value="ENSCMIP00000012585.1"/>
    <property type="gene ID" value="ENSCMIG00000006382.1"/>
</dbReference>
<evidence type="ECO:0000256" key="20">
    <source>
        <dbReference type="ARBA" id="ARBA00033223"/>
    </source>
</evidence>
<dbReference type="OMA" id="QVSIMET"/>
<keyword evidence="5" id="KW-0813">Transport</keyword>
<comment type="subunit">
    <text evidence="3">Monomer and homodimer.</text>
</comment>
<evidence type="ECO:0000256" key="16">
    <source>
        <dbReference type="ARBA" id="ARBA00030792"/>
    </source>
</evidence>
<evidence type="ECO:0000256" key="5">
    <source>
        <dbReference type="ARBA" id="ARBA00022448"/>
    </source>
</evidence>
<feature type="transmembrane region" description="Helical" evidence="31">
    <location>
        <begin position="160"/>
        <end position="179"/>
    </location>
</feature>
<evidence type="ECO:0000256" key="9">
    <source>
        <dbReference type="ARBA" id="ARBA00022989"/>
    </source>
</evidence>
<comment type="catalytic activity">
    <reaction evidence="28">
        <text>taurocholate(out) + 2 Na(+)(out) = taurocholate(in) + 2 Na(+)(in)</text>
        <dbReference type="Rhea" id="RHEA:71875"/>
        <dbReference type="ChEBI" id="CHEBI:29101"/>
        <dbReference type="ChEBI" id="CHEBI:36257"/>
    </reaction>
</comment>
<evidence type="ECO:0000256" key="31">
    <source>
        <dbReference type="SAM" id="Phobius"/>
    </source>
</evidence>
<evidence type="ECO:0000256" key="6">
    <source>
        <dbReference type="ARBA" id="ARBA00022553"/>
    </source>
</evidence>
<feature type="transmembrane region" description="Helical" evidence="31">
    <location>
        <begin position="91"/>
        <end position="114"/>
    </location>
</feature>
<evidence type="ECO:0000256" key="11">
    <source>
        <dbReference type="ARBA" id="ARBA00023055"/>
    </source>
</evidence>
<feature type="transmembrane region" description="Helical" evidence="31">
    <location>
        <begin position="281"/>
        <end position="306"/>
    </location>
</feature>
<keyword evidence="9 31" id="KW-1133">Transmembrane helix</keyword>
<evidence type="ECO:0000256" key="4">
    <source>
        <dbReference type="ARBA" id="ARBA00013351"/>
    </source>
</evidence>
<dbReference type="PANTHER" id="PTHR10361:SF19">
    <property type="entry name" value="ILEAL SODIUM_BILE ACID COTRANSPORTER"/>
    <property type="match status" value="1"/>
</dbReference>
<dbReference type="InterPro" id="IPR004710">
    <property type="entry name" value="Bilac:Na_transpt"/>
</dbReference>
<evidence type="ECO:0000256" key="15">
    <source>
        <dbReference type="ARBA" id="ARBA00023201"/>
    </source>
</evidence>
<dbReference type="Pfam" id="PF01758">
    <property type="entry name" value="SBF"/>
    <property type="match status" value="1"/>
</dbReference>
<reference evidence="35" key="1">
    <citation type="journal article" date="2006" name="Science">
        <title>Ancient noncoding elements conserved in the human genome.</title>
        <authorList>
            <person name="Venkatesh B."/>
            <person name="Kirkness E.F."/>
            <person name="Loh Y.H."/>
            <person name="Halpern A.L."/>
            <person name="Lee A.P."/>
            <person name="Johnson J."/>
            <person name="Dandona N."/>
            <person name="Viswanathan L.D."/>
            <person name="Tay A."/>
            <person name="Venter J.C."/>
            <person name="Strausberg R.L."/>
            <person name="Brenner S."/>
        </authorList>
    </citation>
    <scope>NUCLEOTIDE SEQUENCE [LARGE SCALE GENOMIC DNA]</scope>
</reference>
<reference evidence="35" key="4">
    <citation type="journal article" date="2014" name="Nature">
        <title>Elephant shark genome provides unique insights into gnathostome evolution.</title>
        <authorList>
            <consortium name="International Elephant Shark Genome Sequencing Consortium"/>
            <person name="Venkatesh B."/>
            <person name="Lee A.P."/>
            <person name="Ravi V."/>
            <person name="Maurya A.K."/>
            <person name="Lian M.M."/>
            <person name="Swann J.B."/>
            <person name="Ohta Y."/>
            <person name="Flajnik M.F."/>
            <person name="Sutoh Y."/>
            <person name="Kasahara M."/>
            <person name="Hoon S."/>
            <person name="Gangu V."/>
            <person name="Roy S.W."/>
            <person name="Irimia M."/>
            <person name="Korzh V."/>
            <person name="Kondrychyn I."/>
            <person name="Lim Z.W."/>
            <person name="Tay B.H."/>
            <person name="Tohari S."/>
            <person name="Kong K.W."/>
            <person name="Ho S."/>
            <person name="Lorente-Galdos B."/>
            <person name="Quilez J."/>
            <person name="Marques-Bonet T."/>
            <person name="Raney B.J."/>
            <person name="Ingham P.W."/>
            <person name="Tay A."/>
            <person name="Hillier L.W."/>
            <person name="Minx P."/>
            <person name="Boehm T."/>
            <person name="Wilson R.K."/>
            <person name="Brenner S."/>
            <person name="Warren W.C."/>
        </authorList>
    </citation>
    <scope>NUCLEOTIDE SEQUENCE [LARGE SCALE GENOMIC DNA]</scope>
</reference>
<dbReference type="NCBIfam" id="TIGR00841">
    <property type="entry name" value="bass"/>
    <property type="match status" value="1"/>
</dbReference>
<evidence type="ECO:0000256" key="30">
    <source>
        <dbReference type="ARBA" id="ARBA00049276"/>
    </source>
</evidence>
<name>K4G042_CALMI</name>
<evidence type="ECO:0000256" key="3">
    <source>
        <dbReference type="ARBA" id="ARBA00011407"/>
    </source>
</evidence>
<dbReference type="PANTHER" id="PTHR10361">
    <property type="entry name" value="SODIUM-BILE ACID COTRANSPORTER"/>
    <property type="match status" value="1"/>
</dbReference>
<evidence type="ECO:0000256" key="23">
    <source>
        <dbReference type="ARBA" id="ARBA00046038"/>
    </source>
</evidence>
<comment type="catalytic activity">
    <reaction evidence="27">
        <text>tauro-beta-muricholate(out) + 2 Na(+)(out) = tauro-beta-muricholate(in) + 2 Na(+)(in)</text>
        <dbReference type="Rhea" id="RHEA:72179"/>
        <dbReference type="ChEBI" id="CHEBI:29101"/>
        <dbReference type="ChEBI" id="CHEBI:133064"/>
    </reaction>
</comment>
<dbReference type="RefSeq" id="NP_001279289.1">
    <property type="nucleotide sequence ID" value="NM_001292360.1"/>
</dbReference>
<dbReference type="KEGG" id="cmk:103183686"/>
<evidence type="ECO:0000256" key="25">
    <source>
        <dbReference type="ARBA" id="ARBA00047596"/>
    </source>
</evidence>
<dbReference type="OrthoDB" id="203097at2759"/>
<evidence type="ECO:0000256" key="28">
    <source>
        <dbReference type="ARBA" id="ARBA00048327"/>
    </source>
</evidence>
<comment type="catalytic activity">
    <reaction evidence="25">
        <text>tauroursodeoxycholate(out) + 2 Na(+)(out) = tauroursodeoxycholate(in) + 2 Na(+)(in)</text>
        <dbReference type="Rhea" id="RHEA:71927"/>
        <dbReference type="ChEBI" id="CHEBI:29101"/>
        <dbReference type="ChEBI" id="CHEBI:132028"/>
    </reaction>
</comment>
<proteinExistence type="evidence at transcript level"/>
<comment type="subcellular location">
    <subcellularLocation>
        <location evidence="1">Membrane</location>
        <topology evidence="1">Multi-pass membrane protein</topology>
    </subcellularLocation>
</comment>
<sequence>MAVDNETLSNVTSQDLPKNQANTKLDLVVTTIMTIMLFFIMLAMGCTVSFTKMWNHIKRPWGILVGFVCQFGLMPLIGFVLSFLFQLKTAAAFAVVLTGSCPGGLGSNIATFWIDGDMDLSICMTVCSTLFSMGMIPLCLLIYTSHWDVISEINIPYEKISFSLLLLIIPISIGAFINYKWPNKAKLLVKIGSIIGIVLLCLIGIGVNWLYKDMWKMNITFLMTGIIFPCIGFALGFVLAWIARMPWQRCRTISLETGIQNANLCSIIIKISFPAEVATEMIFFPMVYSCSSIIFGIAMVIVYRIYEGKKSKNTEMSKNTDECNVEENLTPKSCDTSKVDD</sequence>
<feature type="transmembrane region" description="Helical" evidence="31">
    <location>
        <begin position="121"/>
        <end position="144"/>
    </location>
</feature>
<reference evidence="35" key="2">
    <citation type="journal article" date="2007" name="PLoS Biol.">
        <title>Survey sequencing and comparative analysis of the elephant shark (Callorhinchus milii) genome.</title>
        <authorList>
            <person name="Venkatesh B."/>
            <person name="Kirkness E.F."/>
            <person name="Loh Y.H."/>
            <person name="Halpern A.L."/>
            <person name="Lee A.P."/>
            <person name="Johnson J."/>
            <person name="Dandona N."/>
            <person name="Viswanathan L.D."/>
            <person name="Tay A."/>
            <person name="Venter J.C."/>
            <person name="Strausberg R.L."/>
            <person name="Brenner S."/>
        </authorList>
    </citation>
    <scope>NUCLEOTIDE SEQUENCE [LARGE SCALE GENOMIC DNA]</scope>
</reference>
<comment type="catalytic activity">
    <reaction evidence="22">
        <text>cholate(out) + 2 Na(+)(out) = cholate(in) + 2 Na(+)(in)</text>
        <dbReference type="Rhea" id="RHEA:71911"/>
        <dbReference type="ChEBI" id="CHEBI:29101"/>
        <dbReference type="ChEBI" id="CHEBI:29747"/>
    </reaction>
</comment>
<organism evidence="32">
    <name type="scientific">Callorhinchus milii</name>
    <name type="common">Ghost shark</name>
    <dbReference type="NCBI Taxonomy" id="7868"/>
    <lineage>
        <taxon>Eukaryota</taxon>
        <taxon>Metazoa</taxon>
        <taxon>Chordata</taxon>
        <taxon>Craniata</taxon>
        <taxon>Vertebrata</taxon>
        <taxon>Chondrichthyes</taxon>
        <taxon>Holocephali</taxon>
        <taxon>Chimaeriformes</taxon>
        <taxon>Callorhinchidae</taxon>
        <taxon>Callorhinchus</taxon>
    </lineage>
</organism>
<keyword evidence="15" id="KW-0739">Sodium transport</keyword>
<keyword evidence="10" id="KW-0915">Sodium</keyword>
<accession>K4G042</accession>
<comment type="function">
    <text evidence="23">Plays a critical role in the sodium-dependent reabsorption of bile acids from the lumen of the small intestine. Transports various bile acids, unconjugated or conjugated, such as cholate and taurocholate. Also responsible for bile acid transport in the renal proximal tubules, a salvage mechanism that helps conserve bile acids. Works collaboratively with the Na(+)-taurocholate cotransporting polypeptide (NTCP), the organic solute transporter (OST), and the bile salt export pump (BSEP), to ensure efficacious biological recycling of bile acids during enterohepatic circulation.</text>
</comment>
<dbReference type="Proteomes" id="UP000314986">
    <property type="component" value="Unassembled WGS sequence"/>
</dbReference>
<keyword evidence="12" id="KW-0406">Ion transport</keyword>
<reference evidence="34" key="5">
    <citation type="submission" date="2025-05" db="UniProtKB">
        <authorList>
            <consortium name="Ensembl"/>
        </authorList>
    </citation>
    <scope>IDENTIFICATION</scope>
</reference>
<evidence type="ECO:0000256" key="29">
    <source>
        <dbReference type="ARBA" id="ARBA00048338"/>
    </source>
</evidence>
<protein>
    <recommendedName>
        <fullName evidence="4">Ileal sodium/bile acid cotransporter</fullName>
    </recommendedName>
    <alternativeName>
        <fullName evidence="18">Apical sodium-dependent bile acid transporter</fullName>
    </alternativeName>
    <alternativeName>
        <fullName evidence="20">Ileal Na(+)/bile acid cotransporter</fullName>
    </alternativeName>
    <alternativeName>
        <fullName evidence="16">Ileal sodium-dependent bile acid transporter</fullName>
    </alternativeName>
    <alternativeName>
        <fullName evidence="19">Na(+)-dependent ileal bile acid transporter</fullName>
    </alternativeName>
    <alternativeName>
        <fullName evidence="17">Solute carrier family 10 member 2</fullName>
    </alternativeName>
</protein>
<feature type="transmembrane region" description="Helical" evidence="31">
    <location>
        <begin position="217"/>
        <end position="243"/>
    </location>
</feature>
<evidence type="ECO:0000256" key="22">
    <source>
        <dbReference type="ARBA" id="ARBA00034231"/>
    </source>
</evidence>
<comment type="catalytic activity">
    <reaction evidence="26">
        <text>taurodeoxycholate(out) + 2 Na(+)(out) = taurodeoxycholate(in) + 2 Na(+)(in)</text>
        <dbReference type="Rhea" id="RHEA:72087"/>
        <dbReference type="ChEBI" id="CHEBI:29101"/>
        <dbReference type="ChEBI" id="CHEBI:36261"/>
    </reaction>
</comment>
<dbReference type="InterPro" id="IPR038770">
    <property type="entry name" value="Na+/solute_symporter_sf"/>
</dbReference>
<comment type="catalytic activity">
    <reaction evidence="30">
        <text>tauronorcholate(out) + 2 Na(+)(out) = tauronorcholate(in) + 2 Na(+)(in)</text>
        <dbReference type="Rhea" id="RHEA:71915"/>
        <dbReference type="ChEBI" id="CHEBI:29101"/>
        <dbReference type="ChEBI" id="CHEBI:191405"/>
    </reaction>
</comment>
<evidence type="ECO:0000256" key="12">
    <source>
        <dbReference type="ARBA" id="ARBA00023065"/>
    </source>
</evidence>
<evidence type="ECO:0000313" key="32">
    <source>
        <dbReference type="EMBL" id="AFK10611.1"/>
    </source>
</evidence>
<evidence type="ECO:0000256" key="10">
    <source>
        <dbReference type="ARBA" id="ARBA00023053"/>
    </source>
</evidence>
<evidence type="ECO:0000313" key="34">
    <source>
        <dbReference type="Ensembl" id="ENSCMIP00000012585.1"/>
    </source>
</evidence>
<keyword evidence="35" id="KW-1185">Reference proteome</keyword>
<evidence type="ECO:0000256" key="7">
    <source>
        <dbReference type="ARBA" id="ARBA00022692"/>
    </source>
</evidence>
<evidence type="ECO:0000256" key="24">
    <source>
        <dbReference type="ARBA" id="ARBA00047311"/>
    </source>
</evidence>
<keyword evidence="7 31" id="KW-0812">Transmembrane</keyword>
<evidence type="ECO:0000256" key="13">
    <source>
        <dbReference type="ARBA" id="ARBA00023136"/>
    </source>
</evidence>
<feature type="transmembrane region" description="Helical" evidence="31">
    <location>
        <begin position="27"/>
        <end position="50"/>
    </location>
</feature>
<gene>
    <name evidence="34" type="primary">LOC103183686</name>
</gene>
<dbReference type="GO" id="GO:0008508">
    <property type="term" value="F:bile acid:sodium symporter activity"/>
    <property type="evidence" value="ECO:0007669"/>
    <property type="project" value="TreeGrafter"/>
</dbReference>
<evidence type="ECO:0000256" key="21">
    <source>
        <dbReference type="ARBA" id="ARBA00034215"/>
    </source>
</evidence>
<dbReference type="InterPro" id="IPR002657">
    <property type="entry name" value="BilAc:Na_symport/Acr3"/>
</dbReference>
<evidence type="ECO:0000313" key="35">
    <source>
        <dbReference type="Proteomes" id="UP000314986"/>
    </source>
</evidence>
<evidence type="ECO:0000256" key="1">
    <source>
        <dbReference type="ARBA" id="ARBA00004141"/>
    </source>
</evidence>
<dbReference type="EMBL" id="JX052383">
    <property type="protein sequence ID" value="AFK10611.1"/>
    <property type="molecule type" value="mRNA"/>
</dbReference>
<evidence type="ECO:0000256" key="27">
    <source>
        <dbReference type="ARBA" id="ARBA00048013"/>
    </source>
</evidence>
<keyword evidence="13 31" id="KW-0472">Membrane</keyword>
<comment type="catalytic activity">
    <reaction evidence="21">
        <text>glycocholate(out) + 2 Na(+)(out) = glycocholate(in) + 2 Na(+)(in)</text>
        <dbReference type="Rhea" id="RHEA:71935"/>
        <dbReference type="ChEBI" id="CHEBI:29101"/>
        <dbReference type="ChEBI" id="CHEBI:29746"/>
    </reaction>
</comment>
<evidence type="ECO:0000313" key="33">
    <source>
        <dbReference type="EMBL" id="AFM88383.1"/>
    </source>
</evidence>
<dbReference type="GO" id="GO:0016324">
    <property type="term" value="C:apical plasma membrane"/>
    <property type="evidence" value="ECO:0007669"/>
    <property type="project" value="TreeGrafter"/>
</dbReference>
<dbReference type="Gene3D" id="1.20.1530.20">
    <property type="match status" value="1"/>
</dbReference>
<evidence type="ECO:0000256" key="26">
    <source>
        <dbReference type="ARBA" id="ARBA00047743"/>
    </source>
</evidence>
<dbReference type="GeneTree" id="ENSGT00950000182808"/>
<evidence type="ECO:0000256" key="2">
    <source>
        <dbReference type="ARBA" id="ARBA00006528"/>
    </source>
</evidence>
<keyword evidence="11" id="KW-0445">Lipid transport</keyword>
<evidence type="ECO:0000256" key="19">
    <source>
        <dbReference type="ARBA" id="ARBA00033014"/>
    </source>
</evidence>